<dbReference type="AlphaFoldDB" id="A0A0P9FJH3"/>
<name>A0A0P9FJH3_9CHLR</name>
<organism evidence="1 2">
    <name type="scientific">Kouleothrix aurantiaca</name>
    <dbReference type="NCBI Taxonomy" id="186479"/>
    <lineage>
        <taxon>Bacteria</taxon>
        <taxon>Bacillati</taxon>
        <taxon>Chloroflexota</taxon>
        <taxon>Chloroflexia</taxon>
        <taxon>Chloroflexales</taxon>
        <taxon>Roseiflexineae</taxon>
        <taxon>Roseiflexaceae</taxon>
        <taxon>Kouleothrix</taxon>
    </lineage>
</organism>
<protein>
    <submittedName>
        <fullName evidence="1">Uncharacterized protein</fullName>
    </submittedName>
</protein>
<comment type="caution">
    <text evidence="1">The sequence shown here is derived from an EMBL/GenBank/DDBJ whole genome shotgun (WGS) entry which is preliminary data.</text>
</comment>
<evidence type="ECO:0000313" key="2">
    <source>
        <dbReference type="Proteomes" id="UP000050509"/>
    </source>
</evidence>
<keyword evidence="2" id="KW-1185">Reference proteome</keyword>
<sequence length="93" mass="10520">MNRRNEPGVDRVLYITEPRPTVLECVLVLETKAGGEHPRFVCDGKHAVWDIVRLSGYLEAPIVMNTSVTPAIQEELRWHLGTVRTELPQGMEP</sequence>
<reference evidence="1 2" key="1">
    <citation type="submission" date="2015-09" db="EMBL/GenBank/DDBJ databases">
        <title>Draft genome sequence of Kouleothrix aurantiaca JCM 19913.</title>
        <authorList>
            <person name="Hemp J."/>
        </authorList>
    </citation>
    <scope>NUCLEOTIDE SEQUENCE [LARGE SCALE GENOMIC DNA]</scope>
    <source>
        <strain evidence="1 2">COM-B</strain>
    </source>
</reference>
<gene>
    <name evidence="1" type="ORF">SE17_10530</name>
</gene>
<dbReference type="Proteomes" id="UP000050509">
    <property type="component" value="Unassembled WGS sequence"/>
</dbReference>
<proteinExistence type="predicted"/>
<accession>A0A0P9FJH3</accession>
<evidence type="ECO:0000313" key="1">
    <source>
        <dbReference type="EMBL" id="KPV53283.1"/>
    </source>
</evidence>
<dbReference type="EMBL" id="LJCR01000294">
    <property type="protein sequence ID" value="KPV53283.1"/>
    <property type="molecule type" value="Genomic_DNA"/>
</dbReference>